<dbReference type="Proteomes" id="UP000441717">
    <property type="component" value="Unassembled WGS sequence"/>
</dbReference>
<protein>
    <submittedName>
        <fullName evidence="1">Uncharacterized protein</fullName>
    </submittedName>
</protein>
<comment type="caution">
    <text evidence="1">The sequence shown here is derived from an EMBL/GenBank/DDBJ whole genome shotgun (WGS) entry which is preliminary data.</text>
</comment>
<sequence>MDKKVLETMLNKKTTLSQLKKFIKAKKLKPTDKSKKGIIDFLVNSIQLKEEDFESLQEIAFGPREDKGFSAYICQFNTNLTINKFKEKINEISRFITSDSPFRLRLLALESSRLEILCEFTEKELTLDIFTNKPTFGADNINIVASFDFKQYTVMFFSGSYDHCTEAAINLNNMLPVNIRPLTIYKKHITNAISYTEDSLTLLFLDFILNRLSTIGKIEKVEGIDFEPIDTENIRSIKHKGESVLSDPETCRLISMGHRVVGFRVYFMYITAENRVIYTHISLVFKEKGTKISVAKKNYKLNDIEELFNKVKDLYIDMYVNGPKNIESILEFINKIRERAKEVS</sequence>
<dbReference type="EMBL" id="WHYR01000012">
    <property type="protein sequence ID" value="MQL51851.1"/>
    <property type="molecule type" value="Genomic_DNA"/>
</dbReference>
<organism evidence="1 2">
    <name type="scientific">Desulfofundulus thermobenzoicus</name>
    <dbReference type="NCBI Taxonomy" id="29376"/>
    <lineage>
        <taxon>Bacteria</taxon>
        <taxon>Bacillati</taxon>
        <taxon>Bacillota</taxon>
        <taxon>Clostridia</taxon>
        <taxon>Eubacteriales</taxon>
        <taxon>Peptococcaceae</taxon>
        <taxon>Desulfofundulus</taxon>
    </lineage>
</organism>
<evidence type="ECO:0000313" key="2">
    <source>
        <dbReference type="Proteomes" id="UP000441717"/>
    </source>
</evidence>
<accession>A0A6N7IPL1</accession>
<evidence type="ECO:0000313" key="1">
    <source>
        <dbReference type="EMBL" id="MQL51851.1"/>
    </source>
</evidence>
<gene>
    <name evidence="1" type="ORF">GFC01_06145</name>
</gene>
<dbReference type="AlphaFoldDB" id="A0A6N7IPL1"/>
<name>A0A6N7IPL1_9FIRM</name>
<proteinExistence type="predicted"/>
<dbReference type="RefSeq" id="WP_152945786.1">
    <property type="nucleotide sequence ID" value="NZ_WHYR01000012.1"/>
</dbReference>
<keyword evidence="2" id="KW-1185">Reference proteome</keyword>
<reference evidence="1 2" key="1">
    <citation type="submission" date="2019-10" db="EMBL/GenBank/DDBJ databases">
        <title>Comparative genomics of sulfur disproportionating microorganisms.</title>
        <authorList>
            <person name="Ward L.M."/>
            <person name="Bertran E."/>
            <person name="Johnston D."/>
        </authorList>
    </citation>
    <scope>NUCLEOTIDE SEQUENCE [LARGE SCALE GENOMIC DNA]</scope>
    <source>
        <strain evidence="1 2">DSM 14055</strain>
    </source>
</reference>